<reference evidence="1 2" key="1">
    <citation type="journal article" date="2019" name="Int. J. Syst. Evol. Microbiol.">
        <title>The Global Catalogue of Microorganisms (GCM) 10K type strain sequencing project: providing services to taxonomists for standard genome sequencing and annotation.</title>
        <authorList>
            <consortium name="The Broad Institute Genomics Platform"/>
            <consortium name="The Broad Institute Genome Sequencing Center for Infectious Disease"/>
            <person name="Wu L."/>
            <person name="Ma J."/>
        </authorList>
    </citation>
    <scope>NUCLEOTIDE SEQUENCE [LARGE SCALE GENOMIC DNA]</scope>
    <source>
        <strain evidence="1 2">JCM 14546</strain>
    </source>
</reference>
<evidence type="ECO:0000313" key="1">
    <source>
        <dbReference type="EMBL" id="GAA2010934.1"/>
    </source>
</evidence>
<evidence type="ECO:0000313" key="2">
    <source>
        <dbReference type="Proteomes" id="UP001500755"/>
    </source>
</evidence>
<name>A0ABN2TJK8_9MICO</name>
<gene>
    <name evidence="1" type="ORF">GCM10009755_22780</name>
</gene>
<keyword evidence="2" id="KW-1185">Reference proteome</keyword>
<comment type="caution">
    <text evidence="1">The sequence shown here is derived from an EMBL/GenBank/DDBJ whole genome shotgun (WGS) entry which is preliminary data.</text>
</comment>
<organism evidence="1 2">
    <name type="scientific">Brevibacterium samyangense</name>
    <dbReference type="NCBI Taxonomy" id="366888"/>
    <lineage>
        <taxon>Bacteria</taxon>
        <taxon>Bacillati</taxon>
        <taxon>Actinomycetota</taxon>
        <taxon>Actinomycetes</taxon>
        <taxon>Micrococcales</taxon>
        <taxon>Brevibacteriaceae</taxon>
        <taxon>Brevibacterium</taxon>
    </lineage>
</organism>
<dbReference type="Proteomes" id="UP001500755">
    <property type="component" value="Unassembled WGS sequence"/>
</dbReference>
<proteinExistence type="predicted"/>
<accession>A0ABN2TJK8</accession>
<dbReference type="EMBL" id="BAAANO010000020">
    <property type="protein sequence ID" value="GAA2010934.1"/>
    <property type="molecule type" value="Genomic_DNA"/>
</dbReference>
<protein>
    <submittedName>
        <fullName evidence="1">Uncharacterized protein</fullName>
    </submittedName>
</protein>
<sequence>MTERALQGEDVSVTDLRGPAQHLLGSEEVEGTELVLGTPTVPVLRCLREEFGERGGSTRGRFRHENAPFRVA</sequence>